<dbReference type="CDD" id="cd06986">
    <property type="entry name" value="cupin_MmsR-like_N"/>
    <property type="match status" value="1"/>
</dbReference>
<evidence type="ECO:0000256" key="1">
    <source>
        <dbReference type="ARBA" id="ARBA00023015"/>
    </source>
</evidence>
<dbReference type="InterPro" id="IPR018060">
    <property type="entry name" value="HTH_AraC"/>
</dbReference>
<dbReference type="Gene3D" id="2.60.120.10">
    <property type="entry name" value="Jelly Rolls"/>
    <property type="match status" value="1"/>
</dbReference>
<proteinExistence type="predicted"/>
<dbReference type="GO" id="GO:0043565">
    <property type="term" value="F:sequence-specific DNA binding"/>
    <property type="evidence" value="ECO:0007669"/>
    <property type="project" value="InterPro"/>
</dbReference>
<dbReference type="InterPro" id="IPR003313">
    <property type="entry name" value="AraC-bd"/>
</dbReference>
<keyword evidence="4" id="KW-0804">Transcription</keyword>
<evidence type="ECO:0000313" key="6">
    <source>
        <dbReference type="EMBL" id="MBN7797000.1"/>
    </source>
</evidence>
<sequence length="293" mass="33049">MSSPSQWPLPPQGVRLLTPAFLLEQLHRHPLTRDCYPTAMGYYPHAKGHRMRRPRHDDNLLLYCVDGVGRLRVGDTRYPVGAGDLILLPQGVAHSYAAAQSQPWTLYWVHFQGVSTRIFMEYLGYRDNRPVRRVGLAPALAANFHNLLAVGKTGYSSGAFINAANQLRHLFTQFALEANREQASHASGMDLEAIRTYMQENIHESLDLDDLAAVAHLSKYHFSGRYKALTGYSPIKHFLHMKIEYACQLLDSSDLSVKAIAGAVGYDDPLYFSRLFRKTMGLSPRAYRSSVRK</sequence>
<dbReference type="SUPFAM" id="SSF46689">
    <property type="entry name" value="Homeodomain-like"/>
    <property type="match status" value="2"/>
</dbReference>
<dbReference type="Proteomes" id="UP000664303">
    <property type="component" value="Unassembled WGS sequence"/>
</dbReference>
<dbReference type="SMART" id="SM00342">
    <property type="entry name" value="HTH_ARAC"/>
    <property type="match status" value="1"/>
</dbReference>
<keyword evidence="7" id="KW-1185">Reference proteome</keyword>
<keyword evidence="3" id="KW-0010">Activator</keyword>
<organism evidence="6 7">
    <name type="scientific">Parahaliea mediterranea</name>
    <dbReference type="NCBI Taxonomy" id="651086"/>
    <lineage>
        <taxon>Bacteria</taxon>
        <taxon>Pseudomonadati</taxon>
        <taxon>Pseudomonadota</taxon>
        <taxon>Gammaproteobacteria</taxon>
        <taxon>Cellvibrionales</taxon>
        <taxon>Halieaceae</taxon>
        <taxon>Parahaliea</taxon>
    </lineage>
</organism>
<dbReference type="RefSeq" id="WP_206560455.1">
    <property type="nucleotide sequence ID" value="NZ_JAFKCZ010000007.1"/>
</dbReference>
<dbReference type="SUPFAM" id="SSF51215">
    <property type="entry name" value="Regulatory protein AraC"/>
    <property type="match status" value="1"/>
</dbReference>
<dbReference type="Gene3D" id="1.10.10.60">
    <property type="entry name" value="Homeodomain-like"/>
    <property type="match status" value="2"/>
</dbReference>
<evidence type="ECO:0000256" key="4">
    <source>
        <dbReference type="ARBA" id="ARBA00023163"/>
    </source>
</evidence>
<dbReference type="InterPro" id="IPR009057">
    <property type="entry name" value="Homeodomain-like_sf"/>
</dbReference>
<dbReference type="PROSITE" id="PS01124">
    <property type="entry name" value="HTH_ARAC_FAMILY_2"/>
    <property type="match status" value="1"/>
</dbReference>
<dbReference type="InterPro" id="IPR020449">
    <property type="entry name" value="Tscrpt_reg_AraC-type_HTH"/>
</dbReference>
<feature type="domain" description="HTH araC/xylS-type" evidence="5">
    <location>
        <begin position="192"/>
        <end position="290"/>
    </location>
</feature>
<reference evidence="6" key="1">
    <citation type="submission" date="2021-02" db="EMBL/GenBank/DDBJ databases">
        <title>PHA producing bacteria isolated from coastal sediment in Guangdong, Shenzhen.</title>
        <authorList>
            <person name="Zheng W."/>
            <person name="Yu S."/>
            <person name="Huang Y."/>
        </authorList>
    </citation>
    <scope>NUCLEOTIDE SEQUENCE</scope>
    <source>
        <strain evidence="6">TN14-10</strain>
    </source>
</reference>
<evidence type="ECO:0000313" key="7">
    <source>
        <dbReference type="Proteomes" id="UP000664303"/>
    </source>
</evidence>
<dbReference type="PRINTS" id="PR00032">
    <property type="entry name" value="HTHARAC"/>
</dbReference>
<keyword evidence="1" id="KW-0805">Transcription regulation</keyword>
<accession>A0A939DEW2</accession>
<gene>
    <name evidence="6" type="ORF">JYP50_10380</name>
</gene>
<evidence type="ECO:0000256" key="2">
    <source>
        <dbReference type="ARBA" id="ARBA00023125"/>
    </source>
</evidence>
<dbReference type="Pfam" id="PF12833">
    <property type="entry name" value="HTH_18"/>
    <property type="match status" value="1"/>
</dbReference>
<name>A0A939DEW2_9GAMM</name>
<dbReference type="InterPro" id="IPR014710">
    <property type="entry name" value="RmlC-like_jellyroll"/>
</dbReference>
<dbReference type="InterPro" id="IPR037923">
    <property type="entry name" value="HTH-like"/>
</dbReference>
<dbReference type="EMBL" id="JAFKCZ010000007">
    <property type="protein sequence ID" value="MBN7797000.1"/>
    <property type="molecule type" value="Genomic_DNA"/>
</dbReference>
<keyword evidence="2" id="KW-0238">DNA-binding</keyword>
<evidence type="ECO:0000256" key="3">
    <source>
        <dbReference type="ARBA" id="ARBA00023159"/>
    </source>
</evidence>
<protein>
    <submittedName>
        <fullName evidence="6">AraC family transcriptional regulator</fullName>
    </submittedName>
</protein>
<evidence type="ECO:0000259" key="5">
    <source>
        <dbReference type="PROSITE" id="PS01124"/>
    </source>
</evidence>
<dbReference type="AlphaFoldDB" id="A0A939DEW2"/>
<dbReference type="GO" id="GO:0003700">
    <property type="term" value="F:DNA-binding transcription factor activity"/>
    <property type="evidence" value="ECO:0007669"/>
    <property type="project" value="InterPro"/>
</dbReference>
<dbReference type="PANTHER" id="PTHR43280">
    <property type="entry name" value="ARAC-FAMILY TRANSCRIPTIONAL REGULATOR"/>
    <property type="match status" value="1"/>
</dbReference>
<dbReference type="Pfam" id="PF02311">
    <property type="entry name" value="AraC_binding"/>
    <property type="match status" value="1"/>
</dbReference>
<comment type="caution">
    <text evidence="6">The sequence shown here is derived from an EMBL/GenBank/DDBJ whole genome shotgun (WGS) entry which is preliminary data.</text>
</comment>
<dbReference type="PANTHER" id="PTHR43280:SF30">
    <property type="entry name" value="MMSAB OPERON REGULATORY PROTEIN"/>
    <property type="match status" value="1"/>
</dbReference>